<accession>A0AA37NXX2</accession>
<dbReference type="Proteomes" id="UP001055115">
    <property type="component" value="Unassembled WGS sequence"/>
</dbReference>
<sequence>MTSWQGGGWAEEGPCAGSRQLPFCEVRDESEWLRNQAARGRVRSVAQHTAGWALTTLRQQGCAGTVRDPTNIPPCGARQWLGGVVMAHDALSNQAGNNQHPSSIHPVPTS</sequence>
<dbReference type="AlphaFoldDB" id="A0AA37NXX2"/>
<dbReference type="GeneID" id="73323813"/>
<protein>
    <submittedName>
        <fullName evidence="2">Uncharacterized protein</fullName>
    </submittedName>
</protein>
<organism evidence="2 3">
    <name type="scientific">Colletotrichum spaethianum</name>
    <dbReference type="NCBI Taxonomy" id="700344"/>
    <lineage>
        <taxon>Eukaryota</taxon>
        <taxon>Fungi</taxon>
        <taxon>Dikarya</taxon>
        <taxon>Ascomycota</taxon>
        <taxon>Pezizomycotina</taxon>
        <taxon>Sordariomycetes</taxon>
        <taxon>Hypocreomycetidae</taxon>
        <taxon>Glomerellales</taxon>
        <taxon>Glomerellaceae</taxon>
        <taxon>Colletotrichum</taxon>
        <taxon>Colletotrichum spaethianum species complex</taxon>
    </lineage>
</organism>
<evidence type="ECO:0000313" key="3">
    <source>
        <dbReference type="Proteomes" id="UP001055115"/>
    </source>
</evidence>
<gene>
    <name evidence="2" type="ORF">ColSpa_03011</name>
</gene>
<dbReference type="EMBL" id="BQXU01000005">
    <property type="protein sequence ID" value="GKT42830.1"/>
    <property type="molecule type" value="Genomic_DNA"/>
</dbReference>
<comment type="caution">
    <text evidence="2">The sequence shown here is derived from an EMBL/GenBank/DDBJ whole genome shotgun (WGS) entry which is preliminary data.</text>
</comment>
<feature type="region of interest" description="Disordered" evidence="1">
    <location>
        <begin position="91"/>
        <end position="110"/>
    </location>
</feature>
<evidence type="ECO:0000256" key="1">
    <source>
        <dbReference type="SAM" id="MobiDB-lite"/>
    </source>
</evidence>
<evidence type="ECO:0000313" key="2">
    <source>
        <dbReference type="EMBL" id="GKT42830.1"/>
    </source>
</evidence>
<proteinExistence type="predicted"/>
<reference evidence="2 3" key="1">
    <citation type="submission" date="2022-03" db="EMBL/GenBank/DDBJ databases">
        <title>Genome data of Colletotrichum spp.</title>
        <authorList>
            <person name="Utami Y.D."/>
            <person name="Hiruma K."/>
        </authorList>
    </citation>
    <scope>NUCLEOTIDE SEQUENCE [LARGE SCALE GENOMIC DNA]</scope>
    <source>
        <strain evidence="2 3">MAFF 239500</strain>
    </source>
</reference>
<dbReference type="RefSeq" id="XP_049125180.1">
    <property type="nucleotide sequence ID" value="XM_049269223.1"/>
</dbReference>
<name>A0AA37NXX2_9PEZI</name>
<keyword evidence="3" id="KW-1185">Reference proteome</keyword>